<evidence type="ECO:0000313" key="2">
    <source>
        <dbReference type="EMBL" id="KAL0948696.1"/>
    </source>
</evidence>
<evidence type="ECO:0000313" key="4">
    <source>
        <dbReference type="Proteomes" id="UP001556367"/>
    </source>
</evidence>
<dbReference type="Proteomes" id="UP001556367">
    <property type="component" value="Unassembled WGS sequence"/>
</dbReference>
<evidence type="ECO:0000313" key="3">
    <source>
        <dbReference type="EMBL" id="KAL0957712.1"/>
    </source>
</evidence>
<reference evidence="4" key="2">
    <citation type="submission" date="2024-06" db="EMBL/GenBank/DDBJ databases">
        <title>Multi-omics analyses provide insights into the biosynthesis of the anticancer antibiotic pleurotin in Hohenbuehelia grisea.</title>
        <authorList>
            <person name="Weaver J.A."/>
            <person name="Alberti F."/>
        </authorList>
    </citation>
    <scope>NUCLEOTIDE SEQUENCE [LARGE SCALE GENOMIC DNA]</scope>
    <source>
        <strain evidence="4">T-177</strain>
    </source>
</reference>
<organism evidence="3 4">
    <name type="scientific">Hohenbuehelia grisea</name>
    <dbReference type="NCBI Taxonomy" id="104357"/>
    <lineage>
        <taxon>Eukaryota</taxon>
        <taxon>Fungi</taxon>
        <taxon>Dikarya</taxon>
        <taxon>Basidiomycota</taxon>
        <taxon>Agaricomycotina</taxon>
        <taxon>Agaricomycetes</taxon>
        <taxon>Agaricomycetidae</taxon>
        <taxon>Agaricales</taxon>
        <taxon>Pleurotineae</taxon>
        <taxon>Pleurotaceae</taxon>
        <taxon>Hohenbuehelia</taxon>
    </lineage>
</organism>
<name>A0ABR3JQH4_9AGAR</name>
<dbReference type="EMBL" id="JASNQZ010000005">
    <property type="protein sequence ID" value="KAL0957712.1"/>
    <property type="molecule type" value="Genomic_DNA"/>
</dbReference>
<proteinExistence type="predicted"/>
<evidence type="ECO:0000256" key="1">
    <source>
        <dbReference type="SAM" id="MobiDB-lite"/>
    </source>
</evidence>
<gene>
    <name evidence="3" type="ORF">HGRIS_001492</name>
    <name evidence="2" type="ORF">HGRIS_008830</name>
</gene>
<sequence>MLGSHRLSLASIFSTFGRARQPASHHQSEHQSQQQQQPQDRDRDREKERGKKRHQHERDWEKERPRERSGSGVRRLGLARAGAVGRQIGVGVEASGLRGTTLTTLTP</sequence>
<protein>
    <submittedName>
        <fullName evidence="3">Uncharacterized protein</fullName>
    </submittedName>
</protein>
<keyword evidence="4" id="KW-1185">Reference proteome</keyword>
<feature type="compositionally biased region" description="Basic and acidic residues" evidence="1">
    <location>
        <begin position="39"/>
        <end position="49"/>
    </location>
</feature>
<accession>A0ABR3JQH4</accession>
<reference evidence="3" key="1">
    <citation type="journal article" date="2024" name="ACS Chem. Biol.">
        <title>Early Steps of the Biosynthesis of the Anticancer Antibiotic Pleurotin.</title>
        <authorList>
            <person name="Weaver J.A."/>
            <person name="Alkhder D."/>
            <person name="Prasongpholchai P."/>
            <person name="Tadesse M.D."/>
            <person name="de Los Santos E.L."/>
            <person name="Song L."/>
            <person name="Corre C."/>
            <person name="Alberti F."/>
        </authorList>
    </citation>
    <scope>NUCLEOTIDE SEQUENCE</scope>
    <source>
        <strain evidence="3">T-177</strain>
    </source>
</reference>
<feature type="compositionally biased region" description="Basic and acidic residues" evidence="1">
    <location>
        <begin position="56"/>
        <end position="69"/>
    </location>
</feature>
<comment type="caution">
    <text evidence="3">The sequence shown here is derived from an EMBL/GenBank/DDBJ whole genome shotgun (WGS) entry which is preliminary data.</text>
</comment>
<dbReference type="EMBL" id="JASNQZ010000012">
    <property type="protein sequence ID" value="KAL0948696.1"/>
    <property type="molecule type" value="Genomic_DNA"/>
</dbReference>
<feature type="region of interest" description="Disordered" evidence="1">
    <location>
        <begin position="16"/>
        <end position="107"/>
    </location>
</feature>